<feature type="domain" description="FAD-binding PCMH-type" evidence="3">
    <location>
        <begin position="19"/>
        <end position="228"/>
    </location>
</feature>
<dbReference type="GO" id="GO:0071949">
    <property type="term" value="F:FAD binding"/>
    <property type="evidence" value="ECO:0007669"/>
    <property type="project" value="InterPro"/>
</dbReference>
<dbReference type="Proteomes" id="UP000244893">
    <property type="component" value="Unassembled WGS sequence"/>
</dbReference>
<dbReference type="SUPFAM" id="SSF52540">
    <property type="entry name" value="P-loop containing nucleoside triphosphate hydrolases"/>
    <property type="match status" value="1"/>
</dbReference>
<dbReference type="PANTHER" id="PTHR43384:SF6">
    <property type="entry name" value="SEPTUM SITE-DETERMINING PROTEIN MIND HOMOLOG, CHLOROPLASTIC"/>
    <property type="match status" value="1"/>
</dbReference>
<gene>
    <name evidence="4" type="ORF">DDQ50_05635</name>
</gene>
<dbReference type="EMBL" id="QEOP01000001">
    <property type="protein sequence ID" value="PVZ95941.1"/>
    <property type="molecule type" value="Genomic_DNA"/>
</dbReference>
<dbReference type="GO" id="GO:0016887">
    <property type="term" value="F:ATP hydrolysis activity"/>
    <property type="evidence" value="ECO:0007669"/>
    <property type="project" value="TreeGrafter"/>
</dbReference>
<reference evidence="4 5" key="1">
    <citation type="submission" date="2018-05" db="EMBL/GenBank/DDBJ databases">
        <title>Amnibacterium sp. M8JJ-5, whole genome shotgun sequence.</title>
        <authorList>
            <person name="Tuo L."/>
        </authorList>
    </citation>
    <scope>NUCLEOTIDE SEQUENCE [LARGE SCALE GENOMIC DNA]</scope>
    <source>
        <strain evidence="4 5">M8JJ-5</strain>
    </source>
</reference>
<protein>
    <submittedName>
        <fullName evidence="4">Regulator</fullName>
    </submittedName>
</protein>
<dbReference type="GO" id="GO:0005524">
    <property type="term" value="F:ATP binding"/>
    <property type="evidence" value="ECO:0007669"/>
    <property type="project" value="UniProtKB-KW"/>
</dbReference>
<dbReference type="InterPro" id="IPR050625">
    <property type="entry name" value="ParA/MinD_ATPase"/>
</dbReference>
<evidence type="ECO:0000313" key="4">
    <source>
        <dbReference type="EMBL" id="PVZ95941.1"/>
    </source>
</evidence>
<dbReference type="GO" id="GO:0005829">
    <property type="term" value="C:cytosol"/>
    <property type="evidence" value="ECO:0007669"/>
    <property type="project" value="TreeGrafter"/>
</dbReference>
<name>A0A2V1HUG2_9MICO</name>
<dbReference type="OrthoDB" id="3217709at2"/>
<dbReference type="InterPro" id="IPR002586">
    <property type="entry name" value="CobQ/CobB/MinD/ParA_Nub-bd_dom"/>
</dbReference>
<proteinExistence type="predicted"/>
<evidence type="ECO:0000313" key="5">
    <source>
        <dbReference type="Proteomes" id="UP000244893"/>
    </source>
</evidence>
<keyword evidence="5" id="KW-1185">Reference proteome</keyword>
<dbReference type="GO" id="GO:0051782">
    <property type="term" value="P:negative regulation of cell division"/>
    <property type="evidence" value="ECO:0007669"/>
    <property type="project" value="TreeGrafter"/>
</dbReference>
<evidence type="ECO:0000256" key="1">
    <source>
        <dbReference type="ARBA" id="ARBA00022741"/>
    </source>
</evidence>
<evidence type="ECO:0000256" key="2">
    <source>
        <dbReference type="ARBA" id="ARBA00022840"/>
    </source>
</evidence>
<sequence>MRIVLSLTPATEERLLGALIGAGHEIVARPAGAAELAAALASLRPDVALVSSAPGLLGTAVVTRATEVGVRLIALASGEAQRAHAETVDAAEVIDEAVKWPALDQMLSNREPLEEAPEGPGARARGGTLIAVWGPTGAPGRTTTAITLASELAAEGRRVALVDADTHGAAIAASLGLFDEAPGFAAACRLAGSGGLDLAQLDRVSTAYRVDRGEMLVLTGISRPSRWPELSAQRVEETLAVARDWVDAVVVDCGFNLESDEEIMSDYFAPRRNAATLTVLAAADRVVAVGSADPIGIARLIRGHADLAEIVDPARISVVVSKVRTATVGLGAAGQITGALQRFAGIGGATLVPSDPTAYDAALLNATTLRQASPKSPALAALAQFTRSELVPLLATRRSPIAAPASRFAPLPA</sequence>
<dbReference type="Pfam" id="PF01656">
    <property type="entry name" value="CbiA"/>
    <property type="match status" value="1"/>
</dbReference>
<dbReference type="AlphaFoldDB" id="A0A2V1HUG2"/>
<evidence type="ECO:0000259" key="3">
    <source>
        <dbReference type="PROSITE" id="PS51387"/>
    </source>
</evidence>
<keyword evidence="1" id="KW-0547">Nucleotide-binding</keyword>
<dbReference type="RefSeq" id="WP_116755675.1">
    <property type="nucleotide sequence ID" value="NZ_JBHUEX010000001.1"/>
</dbReference>
<dbReference type="InterPro" id="IPR027417">
    <property type="entry name" value="P-loop_NTPase"/>
</dbReference>
<organism evidence="4 5">
    <name type="scientific">Amnibacterium flavum</name>
    <dbReference type="NCBI Taxonomy" id="2173173"/>
    <lineage>
        <taxon>Bacteria</taxon>
        <taxon>Bacillati</taxon>
        <taxon>Actinomycetota</taxon>
        <taxon>Actinomycetes</taxon>
        <taxon>Micrococcales</taxon>
        <taxon>Microbacteriaceae</taxon>
        <taxon>Amnibacterium</taxon>
    </lineage>
</organism>
<accession>A0A2V1HUG2</accession>
<dbReference type="PROSITE" id="PS51387">
    <property type="entry name" value="FAD_PCMH"/>
    <property type="match status" value="1"/>
</dbReference>
<dbReference type="PANTHER" id="PTHR43384">
    <property type="entry name" value="SEPTUM SITE-DETERMINING PROTEIN MIND HOMOLOG, CHLOROPLASTIC-RELATED"/>
    <property type="match status" value="1"/>
</dbReference>
<comment type="caution">
    <text evidence="4">The sequence shown here is derived from an EMBL/GenBank/DDBJ whole genome shotgun (WGS) entry which is preliminary data.</text>
</comment>
<dbReference type="InterPro" id="IPR016166">
    <property type="entry name" value="FAD-bd_PCMH"/>
</dbReference>
<dbReference type="Gene3D" id="3.40.50.300">
    <property type="entry name" value="P-loop containing nucleotide triphosphate hydrolases"/>
    <property type="match status" value="1"/>
</dbReference>
<keyword evidence="2" id="KW-0067">ATP-binding</keyword>
<dbReference type="GO" id="GO:0009898">
    <property type="term" value="C:cytoplasmic side of plasma membrane"/>
    <property type="evidence" value="ECO:0007669"/>
    <property type="project" value="TreeGrafter"/>
</dbReference>